<feature type="compositionally biased region" description="Polar residues" evidence="1">
    <location>
        <begin position="78"/>
        <end position="88"/>
    </location>
</feature>
<feature type="region of interest" description="Disordered" evidence="1">
    <location>
        <begin position="63"/>
        <end position="96"/>
    </location>
</feature>
<gene>
    <name evidence="2" type="ORF">EYF80_065381</name>
</gene>
<evidence type="ECO:0000313" key="2">
    <source>
        <dbReference type="EMBL" id="TNN24493.1"/>
    </source>
</evidence>
<dbReference type="AlphaFoldDB" id="A0A4Z2E772"/>
<accession>A0A4Z2E772</accession>
<dbReference type="Proteomes" id="UP000314294">
    <property type="component" value="Unassembled WGS sequence"/>
</dbReference>
<dbReference type="OrthoDB" id="8931156at2759"/>
<name>A0A4Z2E772_9TELE</name>
<evidence type="ECO:0000256" key="1">
    <source>
        <dbReference type="SAM" id="MobiDB-lite"/>
    </source>
</evidence>
<proteinExistence type="predicted"/>
<comment type="caution">
    <text evidence="2">The sequence shown here is derived from an EMBL/GenBank/DDBJ whole genome shotgun (WGS) entry which is preliminary data.</text>
</comment>
<keyword evidence="3" id="KW-1185">Reference proteome</keyword>
<reference evidence="2 3" key="1">
    <citation type="submission" date="2019-03" db="EMBL/GenBank/DDBJ databases">
        <title>First draft genome of Liparis tanakae, snailfish: a comprehensive survey of snailfish specific genes.</title>
        <authorList>
            <person name="Kim W."/>
            <person name="Song I."/>
            <person name="Jeong J.-H."/>
            <person name="Kim D."/>
            <person name="Kim S."/>
            <person name="Ryu S."/>
            <person name="Song J.Y."/>
            <person name="Lee S.K."/>
        </authorList>
    </citation>
    <scope>NUCLEOTIDE SEQUENCE [LARGE SCALE GENOMIC DNA]</scope>
    <source>
        <tissue evidence="2">Muscle</tissue>
    </source>
</reference>
<dbReference type="EMBL" id="SRLO01015220">
    <property type="protein sequence ID" value="TNN24493.1"/>
    <property type="molecule type" value="Genomic_DNA"/>
</dbReference>
<protein>
    <submittedName>
        <fullName evidence="2">Uncharacterized protein</fullName>
    </submittedName>
</protein>
<feature type="compositionally biased region" description="Low complexity" evidence="1">
    <location>
        <begin position="63"/>
        <end position="73"/>
    </location>
</feature>
<organism evidence="2 3">
    <name type="scientific">Liparis tanakae</name>
    <name type="common">Tanaka's snailfish</name>
    <dbReference type="NCBI Taxonomy" id="230148"/>
    <lineage>
        <taxon>Eukaryota</taxon>
        <taxon>Metazoa</taxon>
        <taxon>Chordata</taxon>
        <taxon>Craniata</taxon>
        <taxon>Vertebrata</taxon>
        <taxon>Euteleostomi</taxon>
        <taxon>Actinopterygii</taxon>
        <taxon>Neopterygii</taxon>
        <taxon>Teleostei</taxon>
        <taxon>Neoteleostei</taxon>
        <taxon>Acanthomorphata</taxon>
        <taxon>Eupercaria</taxon>
        <taxon>Perciformes</taxon>
        <taxon>Cottioidei</taxon>
        <taxon>Cottales</taxon>
        <taxon>Liparidae</taxon>
        <taxon>Liparis</taxon>
    </lineage>
</organism>
<evidence type="ECO:0000313" key="3">
    <source>
        <dbReference type="Proteomes" id="UP000314294"/>
    </source>
</evidence>
<sequence>MVSLLCALTCRFRFPCCLNLFSQSSQLNGFSPVWTLMCLFRLPCAVNLFPQTSHLNGALVSFQTSSPSSLSGPESDKASCQSPQLTSVSEESEASSSSAFGCECGFRFLSGPDPPQSSPSVSVCIGVAELQAGGSASLLSSVWL</sequence>